<name>A0A1G5VGP2_9FIRM</name>
<evidence type="ECO:0000256" key="1">
    <source>
        <dbReference type="ARBA" id="ARBA00004651"/>
    </source>
</evidence>
<evidence type="ECO:0000313" key="8">
    <source>
        <dbReference type="EMBL" id="SDA45042.1"/>
    </source>
</evidence>
<proteinExistence type="predicted"/>
<feature type="transmembrane region" description="Helical" evidence="6">
    <location>
        <begin position="63"/>
        <end position="81"/>
    </location>
</feature>
<gene>
    <name evidence="8" type="ORF">SAMN02910343_00616</name>
</gene>
<accession>A0A1G5VGP2</accession>
<dbReference type="RefSeq" id="WP_091363734.1">
    <property type="nucleotide sequence ID" value="NZ_FMXA01000007.1"/>
</dbReference>
<evidence type="ECO:0000256" key="4">
    <source>
        <dbReference type="ARBA" id="ARBA00022989"/>
    </source>
</evidence>
<dbReference type="GO" id="GO:0005886">
    <property type="term" value="C:plasma membrane"/>
    <property type="evidence" value="ECO:0007669"/>
    <property type="project" value="UniProtKB-SubCell"/>
</dbReference>
<feature type="transmembrane region" description="Helical" evidence="6">
    <location>
        <begin position="242"/>
        <end position="262"/>
    </location>
</feature>
<feature type="transmembrane region" description="Helical" evidence="6">
    <location>
        <begin position="363"/>
        <end position="394"/>
    </location>
</feature>
<protein>
    <submittedName>
        <fullName evidence="8">Na+/H+ antiporter NhaC</fullName>
    </submittedName>
</protein>
<feature type="transmembrane region" description="Helical" evidence="6">
    <location>
        <begin position="471"/>
        <end position="491"/>
    </location>
</feature>
<organism evidence="8 9">
    <name type="scientific">Allisonella histaminiformans</name>
    <dbReference type="NCBI Taxonomy" id="209880"/>
    <lineage>
        <taxon>Bacteria</taxon>
        <taxon>Bacillati</taxon>
        <taxon>Bacillota</taxon>
        <taxon>Negativicutes</taxon>
        <taxon>Veillonellales</taxon>
        <taxon>Veillonellaceae</taxon>
        <taxon>Allisonella</taxon>
    </lineage>
</organism>
<dbReference type="Pfam" id="PF03553">
    <property type="entry name" value="Na_H_antiporter"/>
    <property type="match status" value="1"/>
</dbReference>
<feature type="transmembrane region" description="Helical" evidence="6">
    <location>
        <begin position="178"/>
        <end position="204"/>
    </location>
</feature>
<feature type="transmembrane region" description="Helical" evidence="6">
    <location>
        <begin position="30"/>
        <end position="51"/>
    </location>
</feature>
<dbReference type="OrthoDB" id="9762978at2"/>
<feature type="transmembrane region" description="Helical" evidence="6">
    <location>
        <begin position="101"/>
        <end position="121"/>
    </location>
</feature>
<evidence type="ECO:0000256" key="6">
    <source>
        <dbReference type="SAM" id="Phobius"/>
    </source>
</evidence>
<dbReference type="InterPro" id="IPR018461">
    <property type="entry name" value="Na/H_Antiport_NhaC-like_C"/>
</dbReference>
<sequence length="498" mass="53006">MVHSIWAVLPPVITIILALATKEVYTSLFTGVLVGSFMYSGFNIIGTIDTVFKVMNDKIGGNVYILMFMVMLGIFVAAVNKSGASEAYGEWAAKVIKGRRMAMFVTMLLGILIFIDDYFNCLTVGAVMRPITDKFHISRAKLAYLIDATAAPICIIAPISSWAAAVSSSLPKSSGIDGFALFIHTIPMNLYALLAITFMLFIIISGHDFSKMKELEDRELNGLVISEEGSVEAGTPVGNGKIVDLVLPLLVLIAGCVFGMTYTGGILEGASIRDAFANCDAARGLVIGSFIGLVFTAFFYLTRRVLKFSEFCECYLEGFKAMCPGMLILCFAWSLSGICSGDYLDLGGYVAHVMSGNTTITALLPVVFFLVGIGLAFATGTSWGTFGILIPIIVAVSGHDINLLTMTVAAVLAGAVAGDHLSPISDTTIMSSTGAQCHHIDHVQTQLPYGLTVSSCCVVGYLAAGFAGNGLVGTAVGFFCLACIAFCIYHFKMEKNKA</sequence>
<evidence type="ECO:0000259" key="7">
    <source>
        <dbReference type="Pfam" id="PF03553"/>
    </source>
</evidence>
<keyword evidence="5 6" id="KW-0472">Membrane</keyword>
<dbReference type="EMBL" id="FMXA01000007">
    <property type="protein sequence ID" value="SDA45042.1"/>
    <property type="molecule type" value="Genomic_DNA"/>
</dbReference>
<keyword evidence="4 6" id="KW-1133">Transmembrane helix</keyword>
<reference evidence="8 9" key="1">
    <citation type="submission" date="2016-10" db="EMBL/GenBank/DDBJ databases">
        <authorList>
            <person name="de Groot N.N."/>
        </authorList>
    </citation>
    <scope>NUCLEOTIDE SEQUENCE [LARGE SCALE GENOMIC DNA]</scope>
    <source>
        <strain evidence="8 9">DSM 15230</strain>
    </source>
</reference>
<feature type="transmembrane region" description="Helical" evidence="6">
    <location>
        <begin position="142"/>
        <end position="166"/>
    </location>
</feature>
<dbReference type="Proteomes" id="UP000199689">
    <property type="component" value="Unassembled WGS sequence"/>
</dbReference>
<comment type="subcellular location">
    <subcellularLocation>
        <location evidence="1">Cell membrane</location>
        <topology evidence="1">Multi-pass membrane protein</topology>
    </subcellularLocation>
</comment>
<evidence type="ECO:0000256" key="3">
    <source>
        <dbReference type="ARBA" id="ARBA00022692"/>
    </source>
</evidence>
<feature type="transmembrane region" description="Helical" evidence="6">
    <location>
        <begin position="282"/>
        <end position="301"/>
    </location>
</feature>
<dbReference type="PANTHER" id="PTHR43478">
    <property type="entry name" value="NA+/H+ ANTIPORTER-RELATED"/>
    <property type="match status" value="1"/>
</dbReference>
<evidence type="ECO:0000256" key="5">
    <source>
        <dbReference type="ARBA" id="ARBA00023136"/>
    </source>
</evidence>
<keyword evidence="9" id="KW-1185">Reference proteome</keyword>
<feature type="transmembrane region" description="Helical" evidence="6">
    <location>
        <begin position="321"/>
        <end position="343"/>
    </location>
</feature>
<evidence type="ECO:0000256" key="2">
    <source>
        <dbReference type="ARBA" id="ARBA00022475"/>
    </source>
</evidence>
<evidence type="ECO:0000313" key="9">
    <source>
        <dbReference type="Proteomes" id="UP000199689"/>
    </source>
</evidence>
<feature type="domain" description="Na+/H+ antiporter NhaC-like C-terminal" evidence="7">
    <location>
        <begin position="178"/>
        <end position="466"/>
    </location>
</feature>
<keyword evidence="3 6" id="KW-0812">Transmembrane</keyword>
<dbReference type="PANTHER" id="PTHR43478:SF1">
    <property type="entry name" value="NA+_H+ ANTIPORTER NHAC-LIKE C-TERMINAL DOMAIN-CONTAINING PROTEIN"/>
    <property type="match status" value="1"/>
</dbReference>
<dbReference type="AlphaFoldDB" id="A0A1G5VGP2"/>
<dbReference type="GeneID" id="87755653"/>
<keyword evidence="2" id="KW-1003">Cell membrane</keyword>